<gene>
    <name evidence="3" type="ORF">LSH36_545g00007</name>
</gene>
<accession>A0AAD9MVR7</accession>
<keyword evidence="4" id="KW-1185">Reference proteome</keyword>
<dbReference type="Proteomes" id="UP001208570">
    <property type="component" value="Unassembled WGS sequence"/>
</dbReference>
<evidence type="ECO:0000256" key="2">
    <source>
        <dbReference type="SAM" id="Phobius"/>
    </source>
</evidence>
<evidence type="ECO:0000313" key="3">
    <source>
        <dbReference type="EMBL" id="KAK2147592.1"/>
    </source>
</evidence>
<proteinExistence type="predicted"/>
<reference evidence="3" key="1">
    <citation type="journal article" date="2023" name="Mol. Biol. Evol.">
        <title>Third-Generation Sequencing Reveals the Adaptive Role of the Epigenome in Three Deep-Sea Polychaetes.</title>
        <authorList>
            <person name="Perez M."/>
            <person name="Aroh O."/>
            <person name="Sun Y."/>
            <person name="Lan Y."/>
            <person name="Juniper S.K."/>
            <person name="Young C.R."/>
            <person name="Angers B."/>
            <person name="Qian P.Y."/>
        </authorList>
    </citation>
    <scope>NUCLEOTIDE SEQUENCE</scope>
    <source>
        <strain evidence="3">P08H-3</strain>
    </source>
</reference>
<dbReference type="EMBL" id="JAODUP010000545">
    <property type="protein sequence ID" value="KAK2147592.1"/>
    <property type="molecule type" value="Genomic_DNA"/>
</dbReference>
<feature type="transmembrane region" description="Helical" evidence="2">
    <location>
        <begin position="98"/>
        <end position="121"/>
    </location>
</feature>
<protein>
    <submittedName>
        <fullName evidence="3">Uncharacterized protein</fullName>
    </submittedName>
</protein>
<keyword evidence="2" id="KW-1133">Transmembrane helix</keyword>
<sequence length="263" mass="29576">MLISAITDQDARCREDQIEECRAAVAGSNLMQIASGGVCTDNKYDIYDQLCTLNFYTGGIDYCCCAYDKKALCCRFHYDHNYFRCDEEHDAISLPLSVTATVAISIAVSIVVIAIIIAIAVKCVRGRKSSLEEHDREDDVHEPLNPDERVPSISSQDTDNDCQVSFDDLTRVEPSAPPADELSNHLPYLPRYERIASQPADISPDPATLHGSGHQLFRSESDNYEERRHLAVLPEPPPAYDEHHEHRLYEPEINNADRAVNWL</sequence>
<dbReference type="AlphaFoldDB" id="A0AAD9MVR7"/>
<feature type="compositionally biased region" description="Basic and acidic residues" evidence="1">
    <location>
        <begin position="132"/>
        <end position="150"/>
    </location>
</feature>
<organism evidence="3 4">
    <name type="scientific">Paralvinella palmiformis</name>
    <dbReference type="NCBI Taxonomy" id="53620"/>
    <lineage>
        <taxon>Eukaryota</taxon>
        <taxon>Metazoa</taxon>
        <taxon>Spiralia</taxon>
        <taxon>Lophotrochozoa</taxon>
        <taxon>Annelida</taxon>
        <taxon>Polychaeta</taxon>
        <taxon>Sedentaria</taxon>
        <taxon>Canalipalpata</taxon>
        <taxon>Terebellida</taxon>
        <taxon>Terebelliformia</taxon>
        <taxon>Alvinellidae</taxon>
        <taxon>Paralvinella</taxon>
    </lineage>
</organism>
<feature type="region of interest" description="Disordered" evidence="1">
    <location>
        <begin position="132"/>
        <end position="159"/>
    </location>
</feature>
<keyword evidence="2" id="KW-0812">Transmembrane</keyword>
<comment type="caution">
    <text evidence="3">The sequence shown here is derived from an EMBL/GenBank/DDBJ whole genome shotgun (WGS) entry which is preliminary data.</text>
</comment>
<evidence type="ECO:0000313" key="4">
    <source>
        <dbReference type="Proteomes" id="UP001208570"/>
    </source>
</evidence>
<name>A0AAD9MVR7_9ANNE</name>
<keyword evidence="2" id="KW-0472">Membrane</keyword>
<evidence type="ECO:0000256" key="1">
    <source>
        <dbReference type="SAM" id="MobiDB-lite"/>
    </source>
</evidence>